<name>A0A060UU39_9PROT</name>
<proteinExistence type="predicted"/>
<reference evidence="2" key="2">
    <citation type="submission" date="2014-07" db="EMBL/GenBank/DDBJ databases">
        <title>Initial genome analysis of the psychrotolerant acidophile Acidithiobacillus ferrivorans CF27: insights into iron and sulfur oxidation pathways and into biofilm formation.</title>
        <authorList>
            <person name="Talla E."/>
            <person name="Hedrich S."/>
            <person name="Mangenot S."/>
            <person name="Ji B."/>
            <person name="Johnson D.B."/>
            <person name="Barbe V."/>
            <person name="Bonnefoy V."/>
        </authorList>
    </citation>
    <scope>NUCLEOTIDE SEQUENCE [LARGE SCALE GENOMIC DNA]</scope>
    <source>
        <strain evidence="2">CF27</strain>
    </source>
</reference>
<evidence type="ECO:0000313" key="2">
    <source>
        <dbReference type="EMBL" id="CDQ12127.1"/>
    </source>
</evidence>
<accession>A0A060UU39</accession>
<organism evidence="2">
    <name type="scientific">Acidithiobacillus ferrivorans</name>
    <dbReference type="NCBI Taxonomy" id="160808"/>
    <lineage>
        <taxon>Bacteria</taxon>
        <taxon>Pseudomonadati</taxon>
        <taxon>Pseudomonadota</taxon>
        <taxon>Acidithiobacillia</taxon>
        <taxon>Acidithiobacillales</taxon>
        <taxon>Acidithiobacillaceae</taxon>
        <taxon>Acidithiobacillus</taxon>
    </lineage>
</organism>
<gene>
    <name evidence="2" type="ORF">AFERRI_80076</name>
</gene>
<evidence type="ECO:0000259" key="1">
    <source>
        <dbReference type="Pfam" id="PF04480"/>
    </source>
</evidence>
<sequence length="135" mass="16031">MLRMDQLCPATQRAVRDRYPDLRHVKQDNRSPHAEQFGRLLRNKWPEIEAEHSPLNGRRIRIDFALVAERIAIEIDGYRPHGLSKKGFANDRQRQNLLVIDGWQVLRYTIRDIRLRTHECIEEIERLRDIVRSAG</sequence>
<dbReference type="SUPFAM" id="SSF52980">
    <property type="entry name" value="Restriction endonuclease-like"/>
    <property type="match status" value="1"/>
</dbReference>
<dbReference type="InterPro" id="IPR011335">
    <property type="entry name" value="Restrct_endonuc-II-like"/>
</dbReference>
<dbReference type="Pfam" id="PF04480">
    <property type="entry name" value="DUF559"/>
    <property type="match status" value="1"/>
</dbReference>
<feature type="domain" description="DUF559" evidence="1">
    <location>
        <begin position="62"/>
        <end position="125"/>
    </location>
</feature>
<dbReference type="Gene3D" id="3.40.960.10">
    <property type="entry name" value="VSR Endonuclease"/>
    <property type="match status" value="1"/>
</dbReference>
<dbReference type="AlphaFoldDB" id="A0A060UU39"/>
<reference evidence="2" key="1">
    <citation type="submission" date="2014-03" db="EMBL/GenBank/DDBJ databases">
        <authorList>
            <person name="Genoscope - CEA"/>
        </authorList>
    </citation>
    <scope>NUCLEOTIDE SEQUENCE [LARGE SCALE GENOMIC DNA]</scope>
    <source>
        <strain evidence="2">CF27</strain>
    </source>
</reference>
<comment type="caution">
    <text evidence="2">The sequence shown here is derived from an EMBL/GenBank/DDBJ whole genome shotgun (WGS) entry which is preliminary data.</text>
</comment>
<dbReference type="InterPro" id="IPR007569">
    <property type="entry name" value="DUF559"/>
</dbReference>
<dbReference type="EMBL" id="CCCS020000078">
    <property type="protein sequence ID" value="CDQ12127.1"/>
    <property type="molecule type" value="Genomic_DNA"/>
</dbReference>
<protein>
    <recommendedName>
        <fullName evidence="1">DUF559 domain-containing protein</fullName>
    </recommendedName>
</protein>